<dbReference type="GO" id="GO:0009060">
    <property type="term" value="P:aerobic respiration"/>
    <property type="evidence" value="ECO:0007669"/>
    <property type="project" value="InterPro"/>
</dbReference>
<feature type="transmembrane region" description="Helical" evidence="9">
    <location>
        <begin position="358"/>
        <end position="380"/>
    </location>
</feature>
<feature type="transmembrane region" description="Helical" evidence="9">
    <location>
        <begin position="499"/>
        <end position="526"/>
    </location>
</feature>
<dbReference type="SUPFAM" id="SSF81442">
    <property type="entry name" value="Cytochrome c oxidase subunit I-like"/>
    <property type="match status" value="1"/>
</dbReference>
<name>A0A1V4ETR1_9BACL</name>
<evidence type="ECO:0000256" key="6">
    <source>
        <dbReference type="ARBA" id="ARBA00023136"/>
    </source>
</evidence>
<feature type="transmembrane region" description="Helical" evidence="9">
    <location>
        <begin position="156"/>
        <end position="177"/>
    </location>
</feature>
<dbReference type="AlphaFoldDB" id="A0A1V4ETR1"/>
<evidence type="ECO:0000256" key="9">
    <source>
        <dbReference type="SAM" id="Phobius"/>
    </source>
</evidence>
<gene>
    <name evidence="11" type="ORF">B2M26_05405</name>
</gene>
<dbReference type="GO" id="GO:0016020">
    <property type="term" value="C:membrane"/>
    <property type="evidence" value="ECO:0007669"/>
    <property type="project" value="UniProtKB-SubCell"/>
</dbReference>
<reference evidence="11 12" key="1">
    <citation type="submission" date="2017-02" db="EMBL/GenBank/DDBJ databases">
        <title>Draft genome of Acidibacillus ferrooxidans Huett2.</title>
        <authorList>
            <person name="Schopf S."/>
        </authorList>
    </citation>
    <scope>NUCLEOTIDE SEQUENCE [LARGE SCALE GENOMIC DNA]</scope>
    <source>
        <strain evidence="11 12">Huett2</strain>
    </source>
</reference>
<evidence type="ECO:0000256" key="4">
    <source>
        <dbReference type="ARBA" id="ARBA00022982"/>
    </source>
</evidence>
<feature type="transmembrane region" description="Helical" evidence="9">
    <location>
        <begin position="28"/>
        <end position="47"/>
    </location>
</feature>
<dbReference type="Gene3D" id="1.20.210.10">
    <property type="entry name" value="Cytochrome c oxidase-like, subunit I domain"/>
    <property type="match status" value="1"/>
</dbReference>
<dbReference type="RefSeq" id="WP_079290153.1">
    <property type="nucleotide sequence ID" value="NZ_MWPS01000016.1"/>
</dbReference>
<keyword evidence="2 8" id="KW-0679">Respiratory chain</keyword>
<evidence type="ECO:0000259" key="10">
    <source>
        <dbReference type="PROSITE" id="PS50855"/>
    </source>
</evidence>
<organism evidence="11 12">
    <name type="scientific">Ferroacidibacillus organovorans</name>
    <dbReference type="NCBI Taxonomy" id="1765683"/>
    <lineage>
        <taxon>Bacteria</taxon>
        <taxon>Bacillati</taxon>
        <taxon>Bacillota</taxon>
        <taxon>Bacilli</taxon>
        <taxon>Bacillales</taxon>
        <taxon>Alicyclobacillaceae</taxon>
        <taxon>Ferroacidibacillus</taxon>
    </lineage>
</organism>
<feature type="transmembrane region" description="Helical" evidence="9">
    <location>
        <begin position="111"/>
        <end position="136"/>
    </location>
</feature>
<feature type="transmembrane region" description="Helical" evidence="9">
    <location>
        <begin position="275"/>
        <end position="293"/>
    </location>
</feature>
<keyword evidence="8" id="KW-0813">Transport</keyword>
<proteinExistence type="inferred from homology"/>
<dbReference type="PANTHER" id="PTHR10422">
    <property type="entry name" value="CYTOCHROME C OXIDASE SUBUNIT 1"/>
    <property type="match status" value="1"/>
</dbReference>
<dbReference type="InterPro" id="IPR036927">
    <property type="entry name" value="Cyt_c_oxase-like_su1_sf"/>
</dbReference>
<dbReference type="PRINTS" id="PR01165">
    <property type="entry name" value="CYCOXIDASEI"/>
</dbReference>
<dbReference type="EMBL" id="MWPS01000016">
    <property type="protein sequence ID" value="OPG16323.1"/>
    <property type="molecule type" value="Genomic_DNA"/>
</dbReference>
<sequence>MSTLELRPDISPVPQVVKSKRMPPVIRGILWSAIGFLVINTLISYVLDPRYGHPFITQVSVTFGWFAAMVGWVLGVGAWEGAVLPAFGHHGTLYTAPGWKRFFEYSTEHKVIGLQYIGSSAGGFFIAGLAAMLMRLELMNNSMWLFNYPQQYLTTVGIHGTIMMFSVGTVALVGGLGNYLVPLMIGSNTSAFPRMSGISVLLVPFGIVTVALSPLLGYWSTGWRGYEPLASQDPSGILFYYLGVFALTLSSLLVSINLTATVIFKRAPGMTWGRLPMFAWGITTVSLLNIIWLPEIQLTFVMSLVNRLVPLPLFTATGSPLTYMELFWLFGHPEVYIVVVPALALWQEIIPVMTRKPLFARQWGVIGLIFVMMLSGFVWAHHMFTNMRNVEMMPFSFFTEMISIPTGFAYLVALGTLWRGRLKFNTVSLLVLMSMFNFLIGGMTGVFLADPIINLQAHDTFFVVGHFHYTIIGGMVFSWLAAMYYWLPKMSGRMYNERLGKIGAIWIFLAFNLTFSQFFLLGLHGMNRWVSVYPSYLQPMNFETSIFAFLLGLGFLFHLVHIWWAWRAGQKAEGNPWESKSVEWITASPPAEESFPVIPRIVSSTYTYDNDEPAVIIPSDGKRVATTS</sequence>
<keyword evidence="8" id="KW-0408">Iron</keyword>
<feature type="transmembrane region" description="Helical" evidence="9">
    <location>
        <begin position="392"/>
        <end position="417"/>
    </location>
</feature>
<dbReference type="InterPro" id="IPR000883">
    <property type="entry name" value="Cyt_C_Oxase_1"/>
</dbReference>
<keyword evidence="12" id="KW-1185">Reference proteome</keyword>
<evidence type="ECO:0000256" key="8">
    <source>
        <dbReference type="RuleBase" id="RU000370"/>
    </source>
</evidence>
<feature type="transmembrane region" description="Helical" evidence="9">
    <location>
        <begin position="469"/>
        <end position="487"/>
    </location>
</feature>
<keyword evidence="4 8" id="KW-0249">Electron transport</keyword>
<feature type="transmembrane region" description="Helical" evidence="9">
    <location>
        <begin position="326"/>
        <end position="346"/>
    </location>
</feature>
<comment type="subcellular location">
    <subcellularLocation>
        <location evidence="1">Membrane</location>
        <topology evidence="1">Multi-pass membrane protein</topology>
    </subcellularLocation>
</comment>
<keyword evidence="5 9" id="KW-1133">Transmembrane helix</keyword>
<dbReference type="PROSITE" id="PS00077">
    <property type="entry name" value="COX1_CUB"/>
    <property type="match status" value="1"/>
</dbReference>
<evidence type="ECO:0000256" key="1">
    <source>
        <dbReference type="ARBA" id="ARBA00004141"/>
    </source>
</evidence>
<comment type="similarity">
    <text evidence="8">Belongs to the heme-copper respiratory oxidase family.</text>
</comment>
<dbReference type="Pfam" id="PF00115">
    <property type="entry name" value="COX1"/>
    <property type="match status" value="1"/>
</dbReference>
<dbReference type="PANTHER" id="PTHR10422:SF18">
    <property type="entry name" value="CYTOCHROME C OXIDASE SUBUNIT 1"/>
    <property type="match status" value="1"/>
</dbReference>
<feature type="transmembrane region" description="Helical" evidence="9">
    <location>
        <begin position="198"/>
        <end position="219"/>
    </location>
</feature>
<feature type="domain" description="Cytochrome oxidase subunit I profile" evidence="10">
    <location>
        <begin position="93"/>
        <end position="602"/>
    </location>
</feature>
<feature type="transmembrane region" description="Helical" evidence="9">
    <location>
        <begin position="429"/>
        <end position="449"/>
    </location>
</feature>
<keyword evidence="8" id="KW-0349">Heme</keyword>
<comment type="function">
    <text evidence="7">Cytochrome c oxidase is the component of the respiratory chain that catalyzes the reduction of oxygen to water. Subunits 1-3 form the functional core of the enzyme complex. CO I is the catalytic subunit of the enzyme. Electrons originating in cytochrome c are transferred via the copper A center of subunit 2 and heme A of subunit 1 to the bimetallic center formed by heme A3 and copper B.</text>
</comment>
<dbReference type="GO" id="GO:0022904">
    <property type="term" value="P:respiratory electron transport chain"/>
    <property type="evidence" value="ECO:0007669"/>
    <property type="project" value="TreeGrafter"/>
</dbReference>
<dbReference type="GO" id="GO:0015990">
    <property type="term" value="P:electron transport coupled proton transport"/>
    <property type="evidence" value="ECO:0007669"/>
    <property type="project" value="TreeGrafter"/>
</dbReference>
<feature type="transmembrane region" description="Helical" evidence="9">
    <location>
        <begin position="239"/>
        <end position="263"/>
    </location>
</feature>
<evidence type="ECO:0000256" key="2">
    <source>
        <dbReference type="ARBA" id="ARBA00022660"/>
    </source>
</evidence>
<evidence type="ECO:0000313" key="11">
    <source>
        <dbReference type="EMBL" id="OPG16323.1"/>
    </source>
</evidence>
<dbReference type="InterPro" id="IPR023615">
    <property type="entry name" value="Cyt_c_Oxase_su1_BS"/>
</dbReference>
<dbReference type="InterPro" id="IPR023616">
    <property type="entry name" value="Cyt_c_oxase-like_su1_dom"/>
</dbReference>
<evidence type="ECO:0000256" key="3">
    <source>
        <dbReference type="ARBA" id="ARBA00022692"/>
    </source>
</evidence>
<evidence type="ECO:0000313" key="12">
    <source>
        <dbReference type="Proteomes" id="UP000190229"/>
    </source>
</evidence>
<dbReference type="PROSITE" id="PS50855">
    <property type="entry name" value="COX1"/>
    <property type="match status" value="1"/>
</dbReference>
<feature type="transmembrane region" description="Helical" evidence="9">
    <location>
        <begin position="546"/>
        <end position="566"/>
    </location>
</feature>
<protein>
    <submittedName>
        <fullName evidence="11">Cytochrome C oxidase subunit I</fullName>
    </submittedName>
</protein>
<dbReference type="Proteomes" id="UP000190229">
    <property type="component" value="Unassembled WGS sequence"/>
</dbReference>
<keyword evidence="8" id="KW-0479">Metal-binding</keyword>
<dbReference type="GO" id="GO:0020037">
    <property type="term" value="F:heme binding"/>
    <property type="evidence" value="ECO:0007669"/>
    <property type="project" value="InterPro"/>
</dbReference>
<evidence type="ECO:0000256" key="7">
    <source>
        <dbReference type="ARBA" id="ARBA00025218"/>
    </source>
</evidence>
<feature type="transmembrane region" description="Helical" evidence="9">
    <location>
        <begin position="59"/>
        <end position="79"/>
    </location>
</feature>
<keyword evidence="6 9" id="KW-0472">Membrane</keyword>
<keyword evidence="3 8" id="KW-0812">Transmembrane</keyword>
<comment type="caution">
    <text evidence="11">The sequence shown here is derived from an EMBL/GenBank/DDBJ whole genome shotgun (WGS) entry which is preliminary data.</text>
</comment>
<evidence type="ECO:0000256" key="5">
    <source>
        <dbReference type="ARBA" id="ARBA00022989"/>
    </source>
</evidence>
<accession>A0A1V4ETR1</accession>
<dbReference type="GO" id="GO:0004129">
    <property type="term" value="F:cytochrome-c oxidase activity"/>
    <property type="evidence" value="ECO:0007669"/>
    <property type="project" value="InterPro"/>
</dbReference>